<feature type="transmembrane region" description="Helical" evidence="1">
    <location>
        <begin position="71"/>
        <end position="91"/>
    </location>
</feature>
<protein>
    <submittedName>
        <fullName evidence="2">Unannotated protein</fullName>
    </submittedName>
</protein>
<evidence type="ECO:0000256" key="1">
    <source>
        <dbReference type="SAM" id="Phobius"/>
    </source>
</evidence>
<gene>
    <name evidence="2" type="ORF">UFOPK3992_00970</name>
</gene>
<name>A0A6J7PJB6_9ZZZZ</name>
<accession>A0A6J7PJB6</accession>
<keyword evidence="1" id="KW-0812">Transmembrane</keyword>
<dbReference type="InterPro" id="IPR003425">
    <property type="entry name" value="CCB3/YggT"/>
</dbReference>
<dbReference type="GO" id="GO:0016020">
    <property type="term" value="C:membrane"/>
    <property type="evidence" value="ECO:0007669"/>
    <property type="project" value="InterPro"/>
</dbReference>
<keyword evidence="1" id="KW-0472">Membrane</keyword>
<dbReference type="EMBL" id="CAFBOZ010000125">
    <property type="protein sequence ID" value="CAB5005680.1"/>
    <property type="molecule type" value="Genomic_DNA"/>
</dbReference>
<dbReference type="Pfam" id="PF02325">
    <property type="entry name" value="CCB3_YggT"/>
    <property type="match status" value="1"/>
</dbReference>
<feature type="transmembrane region" description="Helical" evidence="1">
    <location>
        <begin position="12"/>
        <end position="29"/>
    </location>
</feature>
<sequence>MSMVGQVLSTVLWLYLLVLLARVVIDLVMMMSRDWVPRGPVLLVVEAVFTVTDPPLRLLRRFIPPLRLGGAALDLSFLVLFIIINVLLALVRYL</sequence>
<evidence type="ECO:0000313" key="2">
    <source>
        <dbReference type="EMBL" id="CAB5005680.1"/>
    </source>
</evidence>
<reference evidence="2" key="1">
    <citation type="submission" date="2020-05" db="EMBL/GenBank/DDBJ databases">
        <authorList>
            <person name="Chiriac C."/>
            <person name="Salcher M."/>
            <person name="Ghai R."/>
            <person name="Kavagutti S V."/>
        </authorList>
    </citation>
    <scope>NUCLEOTIDE SEQUENCE</scope>
</reference>
<proteinExistence type="predicted"/>
<keyword evidence="1" id="KW-1133">Transmembrane helix</keyword>
<dbReference type="AlphaFoldDB" id="A0A6J7PJB6"/>
<organism evidence="2">
    <name type="scientific">freshwater metagenome</name>
    <dbReference type="NCBI Taxonomy" id="449393"/>
    <lineage>
        <taxon>unclassified sequences</taxon>
        <taxon>metagenomes</taxon>
        <taxon>ecological metagenomes</taxon>
    </lineage>
</organism>